<dbReference type="AlphaFoldDB" id="A0AAE1QZS5"/>
<dbReference type="EMBL" id="JAVYJV010000021">
    <property type="protein sequence ID" value="KAK4342695.1"/>
    <property type="molecule type" value="Genomic_DNA"/>
</dbReference>
<dbReference type="InterPro" id="IPR053151">
    <property type="entry name" value="RNase_H-like"/>
</dbReference>
<dbReference type="InterPro" id="IPR036397">
    <property type="entry name" value="RNaseH_sf"/>
</dbReference>
<keyword evidence="3" id="KW-1185">Reference proteome</keyword>
<dbReference type="InterPro" id="IPR044730">
    <property type="entry name" value="RNase_H-like_dom_plant"/>
</dbReference>
<comment type="caution">
    <text evidence="2">The sequence shown here is derived from an EMBL/GenBank/DDBJ whole genome shotgun (WGS) entry which is preliminary data.</text>
</comment>
<protein>
    <recommendedName>
        <fullName evidence="1">RNase H type-1 domain-containing protein</fullName>
    </recommendedName>
</protein>
<dbReference type="PANTHER" id="PTHR47723:SF23">
    <property type="entry name" value="REVERSE TRANSCRIPTASE-LIKE PROTEIN"/>
    <property type="match status" value="1"/>
</dbReference>
<dbReference type="SUPFAM" id="SSF53098">
    <property type="entry name" value="Ribonuclease H-like"/>
    <property type="match status" value="1"/>
</dbReference>
<dbReference type="GO" id="GO:0003676">
    <property type="term" value="F:nucleic acid binding"/>
    <property type="evidence" value="ECO:0007669"/>
    <property type="project" value="InterPro"/>
</dbReference>
<evidence type="ECO:0000313" key="3">
    <source>
        <dbReference type="Proteomes" id="UP001291623"/>
    </source>
</evidence>
<accession>A0AAE1QZS5</accession>
<organism evidence="2 3">
    <name type="scientific">Anisodus tanguticus</name>
    <dbReference type="NCBI Taxonomy" id="243964"/>
    <lineage>
        <taxon>Eukaryota</taxon>
        <taxon>Viridiplantae</taxon>
        <taxon>Streptophyta</taxon>
        <taxon>Embryophyta</taxon>
        <taxon>Tracheophyta</taxon>
        <taxon>Spermatophyta</taxon>
        <taxon>Magnoliopsida</taxon>
        <taxon>eudicotyledons</taxon>
        <taxon>Gunneridae</taxon>
        <taxon>Pentapetalae</taxon>
        <taxon>asterids</taxon>
        <taxon>lamiids</taxon>
        <taxon>Solanales</taxon>
        <taxon>Solanaceae</taxon>
        <taxon>Solanoideae</taxon>
        <taxon>Hyoscyameae</taxon>
        <taxon>Anisodus</taxon>
    </lineage>
</organism>
<dbReference type="InterPro" id="IPR012337">
    <property type="entry name" value="RNaseH-like_sf"/>
</dbReference>
<dbReference type="Proteomes" id="UP001291623">
    <property type="component" value="Unassembled WGS sequence"/>
</dbReference>
<reference evidence="2" key="1">
    <citation type="submission" date="2023-12" db="EMBL/GenBank/DDBJ databases">
        <title>Genome assembly of Anisodus tanguticus.</title>
        <authorList>
            <person name="Wang Y.-J."/>
        </authorList>
    </citation>
    <scope>NUCLEOTIDE SEQUENCE</scope>
    <source>
        <strain evidence="2">KB-2021</strain>
        <tissue evidence="2">Leaf</tissue>
    </source>
</reference>
<name>A0AAE1QZS5_9SOLA</name>
<feature type="domain" description="RNase H type-1" evidence="1">
    <location>
        <begin position="36"/>
        <end position="126"/>
    </location>
</feature>
<gene>
    <name evidence="2" type="ORF">RND71_038511</name>
</gene>
<dbReference type="Gene3D" id="3.30.420.10">
    <property type="entry name" value="Ribonuclease H-like superfamily/Ribonuclease H"/>
    <property type="match status" value="1"/>
</dbReference>
<evidence type="ECO:0000313" key="2">
    <source>
        <dbReference type="EMBL" id="KAK4342695.1"/>
    </source>
</evidence>
<evidence type="ECO:0000259" key="1">
    <source>
        <dbReference type="Pfam" id="PF13456"/>
    </source>
</evidence>
<dbReference type="PANTHER" id="PTHR47723">
    <property type="entry name" value="OS05G0353850 PROTEIN"/>
    <property type="match status" value="1"/>
</dbReference>
<dbReference type="InterPro" id="IPR002156">
    <property type="entry name" value="RNaseH_domain"/>
</dbReference>
<sequence>MGGKYVARTSFGTPLTNLIYQYGTVAGQTVEGIARQPVADGKIRELLALEKGLQIALERNLYPLEIKLDSTDAINAIFNGHDLFTNIVSSCRWLIIQGKQTSAKELLVRHNFREGNQIAHLMAKEASNKSKSSKIIIMILPNNLKDH</sequence>
<proteinExistence type="predicted"/>
<dbReference type="Pfam" id="PF13456">
    <property type="entry name" value="RVT_3"/>
    <property type="match status" value="1"/>
</dbReference>
<dbReference type="CDD" id="cd06222">
    <property type="entry name" value="RNase_H_like"/>
    <property type="match status" value="1"/>
</dbReference>
<dbReference type="GO" id="GO:0004523">
    <property type="term" value="F:RNA-DNA hybrid ribonuclease activity"/>
    <property type="evidence" value="ECO:0007669"/>
    <property type="project" value="InterPro"/>
</dbReference>